<sequence>MLGMTMAIRFSKYKATFCQKTLKQSIACSGVGLHSGKDVTMRLCPAPINHGIVFHRTDITDCKQLISARYDNVVDTKLCTVIANKDNICVGTIEHLMAAFAGCEINNALVEVDCTELAIMDGSSEPFVCMIDCAGIVEQDAPRQVIEIRKPITVDIDDKRVTLSPSNCYAIDFEIDFASKAIGRTVWGVEMVNGTFRHEIAQARTFGLLEEVERLQANGLARGGSLDNAIVVDGDKVLNHEGLRFKDEFVRHKVLDCVGDLYLAVAPLIGRVNAVKAGHQINNAALRALFADPSAYKIVDYEDSHAIE</sequence>
<dbReference type="InterPro" id="IPR015870">
    <property type="entry name" value="UDP-acyl_N-AcGlcN_deAcase_N"/>
</dbReference>
<dbReference type="Gene3D" id="3.30.230.20">
    <property type="entry name" value="lpxc deacetylase, domain 1"/>
    <property type="match status" value="1"/>
</dbReference>
<dbReference type="InterPro" id="IPR020568">
    <property type="entry name" value="Ribosomal_Su5_D2-typ_SF"/>
</dbReference>
<evidence type="ECO:0000256" key="3">
    <source>
        <dbReference type="ARBA" id="ARBA00005002"/>
    </source>
</evidence>
<feature type="binding site" evidence="12">
    <location>
        <position position="95"/>
    </location>
    <ligand>
        <name>Zn(2+)</name>
        <dbReference type="ChEBI" id="CHEBI:29105"/>
    </ligand>
</feature>
<dbReference type="GO" id="GO:0009245">
    <property type="term" value="P:lipid A biosynthetic process"/>
    <property type="evidence" value="ECO:0007669"/>
    <property type="project" value="UniProtKB-UniRule"/>
</dbReference>
<evidence type="ECO:0000256" key="12">
    <source>
        <dbReference type="HAMAP-Rule" id="MF_00388"/>
    </source>
</evidence>
<keyword evidence="7 12" id="KW-0479">Metal-binding</keyword>
<reference evidence="13 14" key="1">
    <citation type="journal article" date="2013" name="PLoS ONE">
        <title>Bacterial endosymbiosis in a chordate host: long-term co-evolution and conservation of secondary metabolism.</title>
        <authorList>
            <person name="Kwan J.C."/>
            <person name="Schmidt E.W."/>
        </authorList>
    </citation>
    <scope>NUCLEOTIDE SEQUENCE [LARGE SCALE GENOMIC DNA]</scope>
    <source>
        <strain evidence="14">faulkneri L5</strain>
    </source>
</reference>
<evidence type="ECO:0000256" key="11">
    <source>
        <dbReference type="ARBA" id="ARBA00024535"/>
    </source>
</evidence>
<evidence type="ECO:0000256" key="10">
    <source>
        <dbReference type="ARBA" id="ARBA00023098"/>
    </source>
</evidence>
<keyword evidence="10 12" id="KW-0443">Lipid metabolism</keyword>
<dbReference type="InterPro" id="IPR011334">
    <property type="entry name" value="UDP-acyl_GlcNac_deAcase_C"/>
</dbReference>
<evidence type="ECO:0000256" key="2">
    <source>
        <dbReference type="ARBA" id="ARBA00002923"/>
    </source>
</evidence>
<proteinExistence type="inferred from homology"/>
<dbReference type="EC" id="3.5.1.108" evidence="4 12"/>
<gene>
    <name evidence="12 13" type="primary">lpxC</name>
    <name evidence="13" type="ORF">P856_656</name>
</gene>
<dbReference type="GO" id="GO:0046872">
    <property type="term" value="F:metal ion binding"/>
    <property type="evidence" value="ECO:0007669"/>
    <property type="project" value="UniProtKB-KW"/>
</dbReference>
<comment type="pathway">
    <text evidence="3 12">Glycolipid biosynthesis; lipid IV(A) biosynthesis; lipid IV(A) from (3R)-3-hydroxytetradecanoyl-[acyl-carrier-protein] and UDP-N-acetyl-alpha-D-glucosamine: step 2/6.</text>
</comment>
<dbReference type="HAMAP" id="MF_00388">
    <property type="entry name" value="LpxC"/>
    <property type="match status" value="1"/>
</dbReference>
<evidence type="ECO:0000256" key="1">
    <source>
        <dbReference type="ARBA" id="ARBA00001947"/>
    </source>
</evidence>
<comment type="catalytic activity">
    <reaction evidence="11 12">
        <text>a UDP-3-O-[(3R)-3-hydroxyacyl]-N-acetyl-alpha-D-glucosamine + H2O = a UDP-3-O-[(3R)-3-hydroxyacyl]-alpha-D-glucosamine + acetate</text>
        <dbReference type="Rhea" id="RHEA:67816"/>
        <dbReference type="ChEBI" id="CHEBI:15377"/>
        <dbReference type="ChEBI" id="CHEBI:30089"/>
        <dbReference type="ChEBI" id="CHEBI:137740"/>
        <dbReference type="ChEBI" id="CHEBI:173225"/>
        <dbReference type="EC" id="3.5.1.108"/>
    </reaction>
</comment>
<feature type="binding site" evidence="12">
    <location>
        <position position="252"/>
    </location>
    <ligand>
        <name>Zn(2+)</name>
        <dbReference type="ChEBI" id="CHEBI:29105"/>
    </ligand>
</feature>
<dbReference type="Pfam" id="PF03331">
    <property type="entry name" value="LpxC"/>
    <property type="match status" value="1"/>
</dbReference>
<dbReference type="KEGG" id="efk:P856_656"/>
<dbReference type="eggNOG" id="COG0774">
    <property type="taxonomic scope" value="Bacteria"/>
</dbReference>
<protein>
    <recommendedName>
        <fullName evidence="4 12">UDP-3-O-acyl-N-acetylglucosamine deacetylase</fullName>
        <shortName evidence="12">UDP-3-O-acyl-GlcNAc deacetylase</shortName>
        <ecNumber evidence="4 12">3.5.1.108</ecNumber>
    </recommendedName>
    <alternativeName>
        <fullName evidence="12">UDP-3-O-[R-3-hydroxymyristoyl]-N-acetylglucosamine deacetylase</fullName>
    </alternativeName>
</protein>
<dbReference type="STRING" id="1401328.P856_656"/>
<dbReference type="SUPFAM" id="SSF54211">
    <property type="entry name" value="Ribosomal protein S5 domain 2-like"/>
    <property type="match status" value="2"/>
</dbReference>
<evidence type="ECO:0000256" key="6">
    <source>
        <dbReference type="ARBA" id="ARBA00022556"/>
    </source>
</evidence>
<dbReference type="PATRIC" id="fig|1401328.3.peg.660"/>
<dbReference type="EMBL" id="CP006745">
    <property type="protein sequence ID" value="AHC73865.1"/>
    <property type="molecule type" value="Genomic_DNA"/>
</dbReference>
<dbReference type="HOGENOM" id="CLU_046528_1_1_5"/>
<evidence type="ECO:0000256" key="5">
    <source>
        <dbReference type="ARBA" id="ARBA00022516"/>
    </source>
</evidence>
<comment type="cofactor">
    <cofactor evidence="1 12">
        <name>Zn(2+)</name>
        <dbReference type="ChEBI" id="CHEBI:29105"/>
    </cofactor>
</comment>
<dbReference type="InterPro" id="IPR004463">
    <property type="entry name" value="UDP-acyl_GlcNac_deAcase"/>
</dbReference>
<dbReference type="PANTHER" id="PTHR33694:SF1">
    <property type="entry name" value="UDP-3-O-ACYL-N-ACETYLGLUCOSAMINE DEACETYLASE 1, MITOCHONDRIAL-RELATED"/>
    <property type="match status" value="1"/>
</dbReference>
<dbReference type="Gene3D" id="3.30.1700.10">
    <property type="entry name" value="lpxc deacetylase, domain 2"/>
    <property type="match status" value="1"/>
</dbReference>
<feature type="binding site" evidence="12">
    <location>
        <position position="256"/>
    </location>
    <ligand>
        <name>Zn(2+)</name>
        <dbReference type="ChEBI" id="CHEBI:29105"/>
    </ligand>
</feature>
<evidence type="ECO:0000256" key="8">
    <source>
        <dbReference type="ARBA" id="ARBA00022801"/>
    </source>
</evidence>
<evidence type="ECO:0000256" key="9">
    <source>
        <dbReference type="ARBA" id="ARBA00022833"/>
    </source>
</evidence>
<evidence type="ECO:0000256" key="4">
    <source>
        <dbReference type="ARBA" id="ARBA00012745"/>
    </source>
</evidence>
<keyword evidence="5 12" id="KW-0444">Lipid biosynthesis</keyword>
<dbReference type="Proteomes" id="UP000018700">
    <property type="component" value="Chromosome"/>
</dbReference>
<feature type="active site" description="Proton donor" evidence="12">
    <location>
        <position position="279"/>
    </location>
</feature>
<accession>V9TX09</accession>
<evidence type="ECO:0000313" key="13">
    <source>
        <dbReference type="EMBL" id="AHC73865.1"/>
    </source>
</evidence>
<keyword evidence="14" id="KW-1185">Reference proteome</keyword>
<keyword evidence="8 12" id="KW-0378">Hydrolase</keyword>
<evidence type="ECO:0000256" key="7">
    <source>
        <dbReference type="ARBA" id="ARBA00022723"/>
    </source>
</evidence>
<dbReference type="PANTHER" id="PTHR33694">
    <property type="entry name" value="UDP-3-O-ACYL-N-ACETYLGLUCOSAMINE DEACETYLASE 1, MITOCHONDRIAL-RELATED"/>
    <property type="match status" value="1"/>
</dbReference>
<dbReference type="AlphaFoldDB" id="V9TX09"/>
<keyword evidence="9 12" id="KW-0862">Zinc</keyword>
<dbReference type="GO" id="GO:0103117">
    <property type="term" value="F:UDP-3-O-acyl-N-acetylglucosamine deacetylase activity"/>
    <property type="evidence" value="ECO:0007669"/>
    <property type="project" value="UniProtKB-UniRule"/>
</dbReference>
<dbReference type="UniPathway" id="UPA00359">
    <property type="reaction ID" value="UER00478"/>
</dbReference>
<evidence type="ECO:0000313" key="14">
    <source>
        <dbReference type="Proteomes" id="UP000018700"/>
    </source>
</evidence>
<comment type="similarity">
    <text evidence="12">Belongs to the LpxC family.</text>
</comment>
<dbReference type="NCBIfam" id="TIGR00325">
    <property type="entry name" value="lpxC"/>
    <property type="match status" value="1"/>
</dbReference>
<dbReference type="GO" id="GO:0016020">
    <property type="term" value="C:membrane"/>
    <property type="evidence" value="ECO:0007669"/>
    <property type="project" value="GOC"/>
</dbReference>
<comment type="function">
    <text evidence="2 12">Catalyzes the hydrolysis of UDP-3-O-myristoyl-N-acetylglucosamine to form UDP-3-O-myristoylglucosamine and acetate, the committed step in lipid A biosynthesis.</text>
</comment>
<keyword evidence="6 12" id="KW-0441">Lipid A biosynthesis</keyword>
<name>V9TX09_9PROT</name>
<organism evidence="13 14">
    <name type="scientific">Candidatus Endolissoclinum faulkneri L5</name>
    <dbReference type="NCBI Taxonomy" id="1401328"/>
    <lineage>
        <taxon>Bacteria</taxon>
        <taxon>Pseudomonadati</taxon>
        <taxon>Pseudomonadota</taxon>
        <taxon>Alphaproteobacteria</taxon>
        <taxon>Rhodospirillales</taxon>
        <taxon>Rhodospirillaceae</taxon>
        <taxon>Candidatus Endolissoclinum</taxon>
    </lineage>
</organism>